<dbReference type="Proteomes" id="UP000191133">
    <property type="component" value="Unassembled WGS sequence"/>
</dbReference>
<reference evidence="3" key="1">
    <citation type="submission" date="2016-10" db="EMBL/GenBank/DDBJ databases">
        <authorList>
            <person name="Varghese N."/>
            <person name="Submissions S."/>
        </authorList>
    </citation>
    <scope>NUCLEOTIDE SEQUENCE [LARGE SCALE GENOMIC DNA]</scope>
    <source>
        <strain evidence="3">92MFCol6.1</strain>
    </source>
</reference>
<proteinExistence type="predicted"/>
<keyword evidence="1" id="KW-0812">Transmembrane</keyword>
<accession>A0A1W1GZM5</accession>
<evidence type="ECO:0000256" key="1">
    <source>
        <dbReference type="SAM" id="Phobius"/>
    </source>
</evidence>
<gene>
    <name evidence="2" type="ORF">SAMN04488690_2475</name>
</gene>
<protein>
    <submittedName>
        <fullName evidence="2">Uncharacterized protein</fullName>
    </submittedName>
</protein>
<dbReference type="EMBL" id="FWEU01000003">
    <property type="protein sequence ID" value="SLM24748.1"/>
    <property type="molecule type" value="Genomic_DNA"/>
</dbReference>
<keyword evidence="1" id="KW-0472">Membrane</keyword>
<dbReference type="AlphaFoldDB" id="A0A1W1GZM5"/>
<sequence length="100" mass="10820">MTGRLRKERAERSQRTSAGYFRQQLAVRLASLPWLLLSVVVLGGIAWMPLALGVCLAFATCAGALFLADYLLRLRAAGGGVQWLIVFFSTPVLALGLLSL</sequence>
<organism evidence="2 3">
    <name type="scientific">Stenotrophomonas indicatrix</name>
    <dbReference type="NCBI Taxonomy" id="2045451"/>
    <lineage>
        <taxon>Bacteria</taxon>
        <taxon>Pseudomonadati</taxon>
        <taxon>Pseudomonadota</taxon>
        <taxon>Gammaproteobacteria</taxon>
        <taxon>Lysobacterales</taxon>
        <taxon>Lysobacteraceae</taxon>
        <taxon>Stenotrophomonas</taxon>
    </lineage>
</organism>
<evidence type="ECO:0000313" key="3">
    <source>
        <dbReference type="Proteomes" id="UP000191133"/>
    </source>
</evidence>
<name>A0A1W1GZM5_9GAMM</name>
<evidence type="ECO:0000313" key="2">
    <source>
        <dbReference type="EMBL" id="SLM24748.1"/>
    </source>
</evidence>
<dbReference type="RefSeq" id="WP_258954791.1">
    <property type="nucleotide sequence ID" value="NZ_CP124546.1"/>
</dbReference>
<feature type="transmembrane region" description="Helical" evidence="1">
    <location>
        <begin position="79"/>
        <end position="98"/>
    </location>
</feature>
<feature type="transmembrane region" description="Helical" evidence="1">
    <location>
        <begin position="51"/>
        <end position="72"/>
    </location>
</feature>
<keyword evidence="1" id="KW-1133">Transmembrane helix</keyword>
<feature type="transmembrane region" description="Helical" evidence="1">
    <location>
        <begin position="25"/>
        <end position="45"/>
    </location>
</feature>